<evidence type="ECO:0000256" key="1">
    <source>
        <dbReference type="RuleBase" id="RU004003"/>
    </source>
</evidence>
<feature type="domain" description="BON" evidence="5">
    <location>
        <begin position="123"/>
        <end position="174"/>
    </location>
</feature>
<evidence type="ECO:0000259" key="6">
    <source>
        <dbReference type="Pfam" id="PF13629"/>
    </source>
</evidence>
<feature type="signal peptide" evidence="3">
    <location>
        <begin position="1"/>
        <end position="29"/>
    </location>
</feature>
<proteinExistence type="inferred from homology"/>
<name>A0A081RG37_SPHCR</name>
<organism evidence="7 8">
    <name type="scientific">Sphingobium chlorophenolicum</name>
    <dbReference type="NCBI Taxonomy" id="46429"/>
    <lineage>
        <taxon>Bacteria</taxon>
        <taxon>Pseudomonadati</taxon>
        <taxon>Pseudomonadota</taxon>
        <taxon>Alphaproteobacteria</taxon>
        <taxon>Sphingomonadales</taxon>
        <taxon>Sphingomonadaceae</taxon>
        <taxon>Sphingobium</taxon>
    </lineage>
</organism>
<feature type="chain" id="PRO_5001763209" evidence="3">
    <location>
        <begin position="30"/>
        <end position="501"/>
    </location>
</feature>
<dbReference type="GO" id="GO:0015627">
    <property type="term" value="C:type II protein secretion system complex"/>
    <property type="evidence" value="ECO:0007669"/>
    <property type="project" value="TreeGrafter"/>
</dbReference>
<feature type="compositionally biased region" description="Low complexity" evidence="2">
    <location>
        <begin position="481"/>
        <end position="501"/>
    </location>
</feature>
<evidence type="ECO:0000313" key="7">
    <source>
        <dbReference type="EMBL" id="KEQ54160.1"/>
    </source>
</evidence>
<dbReference type="PANTHER" id="PTHR30332:SF17">
    <property type="entry name" value="TYPE IV PILIATION SYSTEM PROTEIN DR_0774-RELATED"/>
    <property type="match status" value="1"/>
</dbReference>
<dbReference type="InterPro" id="IPR050810">
    <property type="entry name" value="Bact_Secretion_Sys_Channel"/>
</dbReference>
<dbReference type="PANTHER" id="PTHR30332">
    <property type="entry name" value="PROBABLE GENERAL SECRETION PATHWAY PROTEIN D"/>
    <property type="match status" value="1"/>
</dbReference>
<gene>
    <name evidence="7" type="ORF">BV95_01448</name>
</gene>
<dbReference type="Pfam" id="PF13629">
    <property type="entry name" value="T2SS-T3SS_pil_N"/>
    <property type="match status" value="1"/>
</dbReference>
<protein>
    <submittedName>
        <fullName evidence="7">Type II and III secretion system protein</fullName>
    </submittedName>
</protein>
<sequence length="501" mass="51930">MVPAKSLPMLASLLALGAGASLLPMQAQAQIASLNLSNANHAGQLDVPLNKSQVLTVDRPFAKALVGNAEIADVLPMTNRSVYVLGKKMGTTSLTLYDSRNMMIAVVDVAVGPDVVTLKRQLSDLLPGQPIGARISNDSVVLTGTVSSAAAVDRAVQIAKTYAGDKVVNMMSVGAAQQVMLEVRFSEMSRGAAKQFGINTAFLSDSGKVVGGIGNAAQSSAILSDTNGRPIVDLGKILDSFGIGAANYSIGSLNLTTALDALERKGVVTTLAEPTLIALSGETASFLAGGEFPIPVAQSNSGGSSGGNGGNAITIEFKPFGVSLGFTPTVLDDGIINLVVEPEVSSIDPSASVTVNGLTIPGLQTRRASTTLELRDGQSFALAGLLRKDFQDTVRQFPILGSIPIIGALFRSSGFQKSESELVIIVTPRLVKPMRAEDVVLPTDRVKPPHELDLFLMGRTDKAVGINPLDPNAMPPEAPKKAPAPAKEAPASGKAPSGYEL</sequence>
<reference evidence="7 8" key="1">
    <citation type="submission" date="2014-02" db="EMBL/GenBank/DDBJ databases">
        <title>Whole genome sequence of Sphingobium chlorophenolicum NBRC 16172.</title>
        <authorList>
            <person name="Gan H.M."/>
            <person name="Gan H.Y."/>
            <person name="Chew T.H."/>
            <person name="Savka M.A."/>
        </authorList>
    </citation>
    <scope>NUCLEOTIDE SEQUENCE [LARGE SCALE GENOMIC DNA]</scope>
    <source>
        <strain evidence="7 8">NBRC 16172</strain>
    </source>
</reference>
<dbReference type="AlphaFoldDB" id="A0A081RG37"/>
<dbReference type="InterPro" id="IPR032789">
    <property type="entry name" value="T2SS-T3SS_pil_N"/>
</dbReference>
<dbReference type="PATRIC" id="fig|46429.4.peg.1412"/>
<comment type="caution">
    <text evidence="7">The sequence shown here is derived from an EMBL/GenBank/DDBJ whole genome shotgun (WGS) entry which is preliminary data.</text>
</comment>
<evidence type="ECO:0000259" key="4">
    <source>
        <dbReference type="Pfam" id="PF00263"/>
    </source>
</evidence>
<dbReference type="PRINTS" id="PR00811">
    <property type="entry name" value="BCTERIALGSPD"/>
</dbReference>
<dbReference type="InterPro" id="IPR007055">
    <property type="entry name" value="BON_dom"/>
</dbReference>
<evidence type="ECO:0000313" key="8">
    <source>
        <dbReference type="Proteomes" id="UP000028411"/>
    </source>
</evidence>
<dbReference type="EMBL" id="JFHR01000012">
    <property type="protein sequence ID" value="KEQ54160.1"/>
    <property type="molecule type" value="Genomic_DNA"/>
</dbReference>
<feature type="region of interest" description="Disordered" evidence="2">
    <location>
        <begin position="468"/>
        <end position="501"/>
    </location>
</feature>
<evidence type="ECO:0000259" key="5">
    <source>
        <dbReference type="Pfam" id="PF04972"/>
    </source>
</evidence>
<dbReference type="InterPro" id="IPR004846">
    <property type="entry name" value="T2SS/T3SS_dom"/>
</dbReference>
<feature type="domain" description="Type II/III secretion system secretin-like" evidence="4">
    <location>
        <begin position="261"/>
        <end position="432"/>
    </location>
</feature>
<dbReference type="eggNOG" id="COG4964">
    <property type="taxonomic scope" value="Bacteria"/>
</dbReference>
<evidence type="ECO:0000256" key="2">
    <source>
        <dbReference type="SAM" id="MobiDB-lite"/>
    </source>
</evidence>
<dbReference type="Pfam" id="PF04972">
    <property type="entry name" value="BON"/>
    <property type="match status" value="1"/>
</dbReference>
<keyword evidence="3" id="KW-0732">Signal</keyword>
<comment type="similarity">
    <text evidence="1">Belongs to the bacterial secretin family.</text>
</comment>
<dbReference type="GO" id="GO:0009306">
    <property type="term" value="P:protein secretion"/>
    <property type="evidence" value="ECO:0007669"/>
    <property type="project" value="InterPro"/>
</dbReference>
<evidence type="ECO:0000256" key="3">
    <source>
        <dbReference type="SAM" id="SignalP"/>
    </source>
</evidence>
<accession>A0A081RG37</accession>
<dbReference type="Proteomes" id="UP000028411">
    <property type="component" value="Unassembled WGS sequence"/>
</dbReference>
<dbReference type="InterPro" id="IPR001775">
    <property type="entry name" value="GspD/PilQ"/>
</dbReference>
<feature type="domain" description="Pilus formation protein N-terminal" evidence="6">
    <location>
        <begin position="42"/>
        <end position="111"/>
    </location>
</feature>
<dbReference type="Pfam" id="PF00263">
    <property type="entry name" value="Secretin"/>
    <property type="match status" value="1"/>
</dbReference>